<dbReference type="EMBL" id="UXUI01007134">
    <property type="protein sequence ID" value="VDD85590.1"/>
    <property type="molecule type" value="Genomic_DNA"/>
</dbReference>
<organism evidence="9">
    <name type="scientific">Enterobius vermicularis</name>
    <name type="common">Human pinworm</name>
    <dbReference type="NCBI Taxonomy" id="51028"/>
    <lineage>
        <taxon>Eukaryota</taxon>
        <taxon>Metazoa</taxon>
        <taxon>Ecdysozoa</taxon>
        <taxon>Nematoda</taxon>
        <taxon>Chromadorea</taxon>
        <taxon>Rhabditida</taxon>
        <taxon>Spirurina</taxon>
        <taxon>Oxyuridomorpha</taxon>
        <taxon>Oxyuroidea</taxon>
        <taxon>Oxyuridae</taxon>
        <taxon>Enterobius</taxon>
    </lineage>
</organism>
<evidence type="ECO:0000259" key="6">
    <source>
        <dbReference type="PROSITE" id="PS50850"/>
    </source>
</evidence>
<dbReference type="GO" id="GO:0022857">
    <property type="term" value="F:transmembrane transporter activity"/>
    <property type="evidence" value="ECO:0007669"/>
    <property type="project" value="InterPro"/>
</dbReference>
<dbReference type="InterPro" id="IPR020846">
    <property type="entry name" value="MFS_dom"/>
</dbReference>
<feature type="transmembrane region" description="Helical" evidence="5">
    <location>
        <begin position="151"/>
        <end position="170"/>
    </location>
</feature>
<dbReference type="GO" id="GO:0016020">
    <property type="term" value="C:membrane"/>
    <property type="evidence" value="ECO:0007669"/>
    <property type="project" value="UniProtKB-SubCell"/>
</dbReference>
<feature type="transmembrane region" description="Helical" evidence="5">
    <location>
        <begin position="208"/>
        <end position="229"/>
    </location>
</feature>
<evidence type="ECO:0000313" key="7">
    <source>
        <dbReference type="EMBL" id="VDD85590.1"/>
    </source>
</evidence>
<evidence type="ECO:0000256" key="3">
    <source>
        <dbReference type="ARBA" id="ARBA00022989"/>
    </source>
</evidence>
<feature type="transmembrane region" description="Helical" evidence="5">
    <location>
        <begin position="241"/>
        <end position="262"/>
    </location>
</feature>
<name>A0A0N4UUG0_ENTVE</name>
<keyword evidence="3 5" id="KW-1133">Transmembrane helix</keyword>
<feature type="transmembrane region" description="Helical" evidence="5">
    <location>
        <begin position="176"/>
        <end position="196"/>
    </location>
</feature>
<evidence type="ECO:0000313" key="8">
    <source>
        <dbReference type="Proteomes" id="UP000274131"/>
    </source>
</evidence>
<dbReference type="WBParaSite" id="EVEC_0000102501-mRNA-1">
    <property type="protein sequence ID" value="EVEC_0000102501-mRNA-1"/>
    <property type="gene ID" value="EVEC_0000102501"/>
</dbReference>
<dbReference type="SUPFAM" id="SSF103473">
    <property type="entry name" value="MFS general substrate transporter"/>
    <property type="match status" value="1"/>
</dbReference>
<feature type="transmembrane region" description="Helical" evidence="5">
    <location>
        <begin position="479"/>
        <end position="499"/>
    </location>
</feature>
<feature type="transmembrane region" description="Helical" evidence="5">
    <location>
        <begin position="451"/>
        <end position="472"/>
    </location>
</feature>
<proteinExistence type="predicted"/>
<dbReference type="OrthoDB" id="3936150at2759"/>
<evidence type="ECO:0000256" key="5">
    <source>
        <dbReference type="SAM" id="Phobius"/>
    </source>
</evidence>
<comment type="subcellular location">
    <subcellularLocation>
        <location evidence="1">Membrane</location>
        <topology evidence="1">Multi-pass membrane protein</topology>
    </subcellularLocation>
</comment>
<dbReference type="Pfam" id="PF00083">
    <property type="entry name" value="Sugar_tr"/>
    <property type="match status" value="1"/>
</dbReference>
<dbReference type="PROSITE" id="PS50850">
    <property type="entry name" value="MFS"/>
    <property type="match status" value="1"/>
</dbReference>
<dbReference type="AlphaFoldDB" id="A0A0N4UUG0"/>
<evidence type="ECO:0000256" key="4">
    <source>
        <dbReference type="ARBA" id="ARBA00023136"/>
    </source>
</evidence>
<reference evidence="7 8" key="2">
    <citation type="submission" date="2018-10" db="EMBL/GenBank/DDBJ databases">
        <authorList>
            <consortium name="Pathogen Informatics"/>
        </authorList>
    </citation>
    <scope>NUCLEOTIDE SEQUENCE [LARGE SCALE GENOMIC DNA]</scope>
</reference>
<dbReference type="InterPro" id="IPR036259">
    <property type="entry name" value="MFS_trans_sf"/>
</dbReference>
<feature type="domain" description="Major facilitator superfamily (MFS) profile" evidence="6">
    <location>
        <begin position="53"/>
        <end position="503"/>
    </location>
</feature>
<evidence type="ECO:0000256" key="2">
    <source>
        <dbReference type="ARBA" id="ARBA00022692"/>
    </source>
</evidence>
<dbReference type="PANTHER" id="PTHR24064">
    <property type="entry name" value="SOLUTE CARRIER FAMILY 22 MEMBER"/>
    <property type="match status" value="1"/>
</dbReference>
<gene>
    <name evidence="7" type="ORF">EVEC_LOCUS733</name>
</gene>
<sequence>MDSAKEPLNSSKNQLQEKISNLPEKPAVKTIDDFIELGLYTLLICFTCELNILVQVCTMMYMVHAGASPVITGCGDVDFNGTDWCDGLAELRKETGCIPKLEYQFYSVNVEYDRLCEDSADVKNSISLQMIGVLIGTAIFGQISDAVGRKLSLIFCLIGMIIFGYVTATANTLSIFTLWRFTVGLFCGGHLAVLNVYMLEQIPRKHSFWIAGVVTWSPNFILLAVVSYYSQDWRTYSKAIAFLEIPALMFLLVSCESPRWFMRKRKFSQMKKSLQFMRYGIKNSENTEEELNRLIEYENKKIEVSSKSRYCILHLFYTKQLAIYTVTLSYGYFFLNVINYGLMFNLGSLSGSIYWNAAYYGVLRWSLNILTGLIDLIFKQCGRKIVQLFSNALIIVSLLIMFGILAYNATEQMHLLLRFDTLGAAALTSQNYVIKNVVVVELYPTAIRNTAYAFTGLAATIGTMLASQIFLLSGIWSALPYLSMVTMAFVELLGFQFLIPETKHATMMDQLPRRSKK</sequence>
<reference evidence="9" key="1">
    <citation type="submission" date="2017-02" db="UniProtKB">
        <authorList>
            <consortium name="WormBaseParasite"/>
        </authorList>
    </citation>
    <scope>IDENTIFICATION</scope>
</reference>
<keyword evidence="2 5" id="KW-0812">Transmembrane</keyword>
<keyword evidence="8" id="KW-1185">Reference proteome</keyword>
<evidence type="ECO:0000313" key="9">
    <source>
        <dbReference type="WBParaSite" id="EVEC_0000102501-mRNA-1"/>
    </source>
</evidence>
<accession>A0A0N4UUG0</accession>
<dbReference type="InterPro" id="IPR005828">
    <property type="entry name" value="MFS_sugar_transport-like"/>
</dbReference>
<protein>
    <submittedName>
        <fullName evidence="9">MFS domain-containing protein</fullName>
    </submittedName>
</protein>
<dbReference type="Proteomes" id="UP000274131">
    <property type="component" value="Unassembled WGS sequence"/>
</dbReference>
<feature type="transmembrane region" description="Helical" evidence="5">
    <location>
        <begin position="321"/>
        <end position="338"/>
    </location>
</feature>
<dbReference type="STRING" id="51028.A0A0N4UUG0"/>
<feature type="transmembrane region" description="Helical" evidence="5">
    <location>
        <begin position="385"/>
        <end position="407"/>
    </location>
</feature>
<feature type="transmembrane region" description="Helical" evidence="5">
    <location>
        <begin position="358"/>
        <end position="378"/>
    </location>
</feature>
<keyword evidence="4 5" id="KW-0472">Membrane</keyword>
<evidence type="ECO:0000256" key="1">
    <source>
        <dbReference type="ARBA" id="ARBA00004141"/>
    </source>
</evidence>
<dbReference type="Gene3D" id="1.20.1250.20">
    <property type="entry name" value="MFS general substrate transporter like domains"/>
    <property type="match status" value="1"/>
</dbReference>